<dbReference type="PROSITE" id="PS50262">
    <property type="entry name" value="G_PROTEIN_RECEP_F1_2"/>
    <property type="match status" value="1"/>
</dbReference>
<keyword evidence="3 5" id="KW-1133">Transmembrane helix</keyword>
<dbReference type="GO" id="GO:0008528">
    <property type="term" value="F:G protein-coupled peptide receptor activity"/>
    <property type="evidence" value="ECO:0007669"/>
    <property type="project" value="InterPro"/>
</dbReference>
<accession>A0A914UKN6</accession>
<evidence type="ECO:0000256" key="2">
    <source>
        <dbReference type="ARBA" id="ARBA00022692"/>
    </source>
</evidence>
<dbReference type="Proteomes" id="UP000887566">
    <property type="component" value="Unplaced"/>
</dbReference>
<dbReference type="PRINTS" id="PR00237">
    <property type="entry name" value="GPCRRHODOPSN"/>
</dbReference>
<sequence length="248" mass="28382">MWQYFFPPLFVVGILGNLTELFVLFSPGMRNRANNLLSAMAFADIAFLLCLLPHSLVNYPSIATNHLFRIIYFHIKYESLAFANWSSAAAICFMLAVCVERLLGIRSPLYSRKEWTKRKSCSLLLGIVVGTGLLTSFHHVSYHCFYWDLCNGTQIHSKCFHVAADTWGKNETNPTPQWVRNYVRMGTTFHSLFGIFFPTIALIALNVALVRELKKRSNEPLLASEARLQRKSSEGTIQRRQERRVTIT</sequence>
<dbReference type="AlphaFoldDB" id="A0A914UKN6"/>
<evidence type="ECO:0000313" key="8">
    <source>
        <dbReference type="WBParaSite" id="PSAMB.scaffold10818size3812.g33638.t1"/>
    </source>
</evidence>
<keyword evidence="4 5" id="KW-0472">Membrane</keyword>
<dbReference type="InterPro" id="IPR019427">
    <property type="entry name" value="7TM_GPCR_serpentine_rcpt_Srw"/>
</dbReference>
<organism evidence="7 8">
    <name type="scientific">Plectus sambesii</name>
    <dbReference type="NCBI Taxonomy" id="2011161"/>
    <lineage>
        <taxon>Eukaryota</taxon>
        <taxon>Metazoa</taxon>
        <taxon>Ecdysozoa</taxon>
        <taxon>Nematoda</taxon>
        <taxon>Chromadorea</taxon>
        <taxon>Plectida</taxon>
        <taxon>Plectina</taxon>
        <taxon>Plectoidea</taxon>
        <taxon>Plectidae</taxon>
        <taxon>Plectus</taxon>
    </lineage>
</organism>
<evidence type="ECO:0000256" key="3">
    <source>
        <dbReference type="ARBA" id="ARBA00022989"/>
    </source>
</evidence>
<evidence type="ECO:0000256" key="1">
    <source>
        <dbReference type="ARBA" id="ARBA00004370"/>
    </source>
</evidence>
<dbReference type="Pfam" id="PF10324">
    <property type="entry name" value="7TM_GPCR_Srw"/>
    <property type="match status" value="1"/>
</dbReference>
<dbReference type="CDD" id="cd14978">
    <property type="entry name" value="7tmA_FMRFamide_R-like"/>
    <property type="match status" value="1"/>
</dbReference>
<proteinExistence type="predicted"/>
<feature type="transmembrane region" description="Helical" evidence="5">
    <location>
        <begin position="6"/>
        <end position="25"/>
    </location>
</feature>
<protein>
    <submittedName>
        <fullName evidence="8">G-protein coupled receptors family 1 profile domain-containing protein</fullName>
    </submittedName>
</protein>
<dbReference type="InterPro" id="IPR017452">
    <property type="entry name" value="GPCR_Rhodpsn_7TM"/>
</dbReference>
<feature type="domain" description="G-protein coupled receptors family 1 profile" evidence="6">
    <location>
        <begin position="16"/>
        <end position="248"/>
    </location>
</feature>
<feature type="transmembrane region" description="Helical" evidence="5">
    <location>
        <begin position="120"/>
        <end position="139"/>
    </location>
</feature>
<feature type="transmembrane region" description="Helical" evidence="5">
    <location>
        <begin position="37"/>
        <end position="59"/>
    </location>
</feature>
<name>A0A914UKN6_9BILA</name>
<reference evidence="8" key="1">
    <citation type="submission" date="2022-11" db="UniProtKB">
        <authorList>
            <consortium name="WormBaseParasite"/>
        </authorList>
    </citation>
    <scope>IDENTIFICATION</scope>
</reference>
<feature type="transmembrane region" description="Helical" evidence="5">
    <location>
        <begin position="79"/>
        <end position="99"/>
    </location>
</feature>
<dbReference type="SUPFAM" id="SSF81321">
    <property type="entry name" value="Family A G protein-coupled receptor-like"/>
    <property type="match status" value="1"/>
</dbReference>
<keyword evidence="2 5" id="KW-0812">Transmembrane</keyword>
<feature type="transmembrane region" description="Helical" evidence="5">
    <location>
        <begin position="189"/>
        <end position="210"/>
    </location>
</feature>
<dbReference type="WBParaSite" id="PSAMB.scaffold10818size3812.g33638.t1">
    <property type="protein sequence ID" value="PSAMB.scaffold10818size3812.g33638.t1"/>
    <property type="gene ID" value="PSAMB.scaffold10818size3812.g33638"/>
</dbReference>
<evidence type="ECO:0000256" key="5">
    <source>
        <dbReference type="SAM" id="Phobius"/>
    </source>
</evidence>
<comment type="subcellular location">
    <subcellularLocation>
        <location evidence="1">Membrane</location>
    </subcellularLocation>
</comment>
<dbReference type="PANTHER" id="PTHR46895">
    <property type="entry name" value="PROTEIN CBG20548-RELATED"/>
    <property type="match status" value="1"/>
</dbReference>
<keyword evidence="7" id="KW-1185">Reference proteome</keyword>
<dbReference type="Gene3D" id="1.20.1070.10">
    <property type="entry name" value="Rhodopsin 7-helix transmembrane proteins"/>
    <property type="match status" value="1"/>
</dbReference>
<evidence type="ECO:0000313" key="7">
    <source>
        <dbReference type="Proteomes" id="UP000887566"/>
    </source>
</evidence>
<evidence type="ECO:0000259" key="6">
    <source>
        <dbReference type="PROSITE" id="PS50262"/>
    </source>
</evidence>
<evidence type="ECO:0000256" key="4">
    <source>
        <dbReference type="ARBA" id="ARBA00023136"/>
    </source>
</evidence>
<dbReference type="InterPro" id="IPR000276">
    <property type="entry name" value="GPCR_Rhodpsn"/>
</dbReference>
<dbReference type="GO" id="GO:0016020">
    <property type="term" value="C:membrane"/>
    <property type="evidence" value="ECO:0007669"/>
    <property type="project" value="UniProtKB-SubCell"/>
</dbReference>